<accession>A0A0W8E3H7</accession>
<gene>
    <name evidence="1" type="ORF">ASZ90_019673</name>
</gene>
<reference evidence="1" key="1">
    <citation type="journal article" date="2015" name="Proc. Natl. Acad. Sci. U.S.A.">
        <title>Networks of energetic and metabolic interactions define dynamics in microbial communities.</title>
        <authorList>
            <person name="Embree M."/>
            <person name="Liu J.K."/>
            <person name="Al-Bassam M.M."/>
            <person name="Zengler K."/>
        </authorList>
    </citation>
    <scope>NUCLEOTIDE SEQUENCE</scope>
</reference>
<evidence type="ECO:0000313" key="1">
    <source>
        <dbReference type="EMBL" id="KUG02899.1"/>
    </source>
</evidence>
<name>A0A0W8E3H7_9ZZZZ</name>
<sequence length="51" mass="5608">MPYPLGPDSSHPIAIIEKHIMPGRHKAGPITKQSPIAFLSESFPINYIPLV</sequence>
<dbReference type="AlphaFoldDB" id="A0A0W8E3H7"/>
<comment type="caution">
    <text evidence="1">The sequence shown here is derived from an EMBL/GenBank/DDBJ whole genome shotgun (WGS) entry which is preliminary data.</text>
</comment>
<proteinExistence type="predicted"/>
<protein>
    <submittedName>
        <fullName evidence="1">Uncharacterized protein</fullName>
    </submittedName>
</protein>
<organism evidence="1">
    <name type="scientific">hydrocarbon metagenome</name>
    <dbReference type="NCBI Taxonomy" id="938273"/>
    <lineage>
        <taxon>unclassified sequences</taxon>
        <taxon>metagenomes</taxon>
        <taxon>ecological metagenomes</taxon>
    </lineage>
</organism>
<dbReference type="EMBL" id="LNQE01001901">
    <property type="protein sequence ID" value="KUG02899.1"/>
    <property type="molecule type" value="Genomic_DNA"/>
</dbReference>